<dbReference type="InterPro" id="IPR013611">
    <property type="entry name" value="Transp-assoc_OB_typ2"/>
</dbReference>
<evidence type="ECO:0000256" key="2">
    <source>
        <dbReference type="ARBA" id="ARBA00022741"/>
    </source>
</evidence>
<dbReference type="PANTHER" id="PTHR42781">
    <property type="entry name" value="SPERMIDINE/PUTRESCINE IMPORT ATP-BINDING PROTEIN POTA"/>
    <property type="match status" value="1"/>
</dbReference>
<name>A0A8J3DC74_9BACT</name>
<comment type="caution">
    <text evidence="5">The sequence shown here is derived from an EMBL/GenBank/DDBJ whole genome shotgun (WGS) entry which is preliminary data.</text>
</comment>
<evidence type="ECO:0000256" key="1">
    <source>
        <dbReference type="ARBA" id="ARBA00022448"/>
    </source>
</evidence>
<dbReference type="InterPro" id="IPR003439">
    <property type="entry name" value="ABC_transporter-like_ATP-bd"/>
</dbReference>
<evidence type="ECO:0000259" key="4">
    <source>
        <dbReference type="PROSITE" id="PS50893"/>
    </source>
</evidence>
<dbReference type="GO" id="GO:0005524">
    <property type="term" value="F:ATP binding"/>
    <property type="evidence" value="ECO:0007669"/>
    <property type="project" value="UniProtKB-KW"/>
</dbReference>
<dbReference type="Proteomes" id="UP000598271">
    <property type="component" value="Unassembled WGS sequence"/>
</dbReference>
<dbReference type="PROSITE" id="PS50893">
    <property type="entry name" value="ABC_TRANSPORTER_2"/>
    <property type="match status" value="1"/>
</dbReference>
<dbReference type="AlphaFoldDB" id="A0A8J3DC74"/>
<accession>A0A8J3DC74</accession>
<keyword evidence="6" id="KW-1185">Reference proteome</keyword>
<proteinExistence type="predicted"/>
<dbReference type="PANTHER" id="PTHR42781:SF4">
    <property type="entry name" value="SPERMIDINE_PUTRESCINE IMPORT ATP-BINDING PROTEIN POTA"/>
    <property type="match status" value="1"/>
</dbReference>
<dbReference type="SMART" id="SM00382">
    <property type="entry name" value="AAA"/>
    <property type="match status" value="1"/>
</dbReference>
<keyword evidence="3" id="KW-0067">ATP-binding</keyword>
<keyword evidence="2" id="KW-0547">Nucleotide-binding</keyword>
<dbReference type="InterPro" id="IPR003593">
    <property type="entry name" value="AAA+_ATPase"/>
</dbReference>
<dbReference type="InterPro" id="IPR027417">
    <property type="entry name" value="P-loop_NTPase"/>
</dbReference>
<gene>
    <name evidence="5" type="ORF">GCM10007390_39980</name>
</gene>
<evidence type="ECO:0000256" key="3">
    <source>
        <dbReference type="ARBA" id="ARBA00022840"/>
    </source>
</evidence>
<evidence type="ECO:0000313" key="5">
    <source>
        <dbReference type="EMBL" id="GHB81232.1"/>
    </source>
</evidence>
<evidence type="ECO:0000313" key="6">
    <source>
        <dbReference type="Proteomes" id="UP000598271"/>
    </source>
</evidence>
<feature type="domain" description="ABC transporter" evidence="4">
    <location>
        <begin position="4"/>
        <end position="236"/>
    </location>
</feature>
<dbReference type="InterPro" id="IPR050093">
    <property type="entry name" value="ABC_SmlMolc_Importer"/>
</dbReference>
<dbReference type="Pfam" id="PF08402">
    <property type="entry name" value="TOBE_2"/>
    <property type="match status" value="1"/>
</dbReference>
<dbReference type="Gene3D" id="3.40.50.300">
    <property type="entry name" value="P-loop containing nucleotide triphosphate hydrolases"/>
    <property type="match status" value="1"/>
</dbReference>
<dbReference type="Pfam" id="PF00005">
    <property type="entry name" value="ABC_tran"/>
    <property type="match status" value="1"/>
</dbReference>
<organism evidence="5 6">
    <name type="scientific">Persicitalea jodogahamensis</name>
    <dbReference type="NCBI Taxonomy" id="402147"/>
    <lineage>
        <taxon>Bacteria</taxon>
        <taxon>Pseudomonadati</taxon>
        <taxon>Bacteroidota</taxon>
        <taxon>Cytophagia</taxon>
        <taxon>Cytophagales</taxon>
        <taxon>Spirosomataceae</taxon>
        <taxon>Persicitalea</taxon>
    </lineage>
</organism>
<dbReference type="InterPro" id="IPR008995">
    <property type="entry name" value="Mo/tungstate-bd_C_term_dom"/>
</dbReference>
<dbReference type="GO" id="GO:0016887">
    <property type="term" value="F:ATP hydrolysis activity"/>
    <property type="evidence" value="ECO:0007669"/>
    <property type="project" value="InterPro"/>
</dbReference>
<protein>
    <recommendedName>
        <fullName evidence="4">ABC transporter domain-containing protein</fullName>
    </recommendedName>
</protein>
<dbReference type="SUPFAM" id="SSF50331">
    <property type="entry name" value="MOP-like"/>
    <property type="match status" value="1"/>
</dbReference>
<dbReference type="EMBL" id="BMXF01000004">
    <property type="protein sequence ID" value="GHB81232.1"/>
    <property type="molecule type" value="Genomic_DNA"/>
</dbReference>
<dbReference type="RefSeq" id="WP_189566530.1">
    <property type="nucleotide sequence ID" value="NZ_BMXF01000004.1"/>
</dbReference>
<sequence length="325" mass="37058">MQKLKIHSLTKTYDGQEALASVDLDIQAGEWVGIIGESGSGKSTLLKIIGRFLDADKGEIFVDEKKLPPVSSQLLKGHEAIKLVHQEYELFPNQSVRENIAYALRFYEPEYRNQRVNELLKLTRLEDVQHRKAKLLSGGEKQRTALAHSLAEVPGLLLLDEPFAHLDPNNKQTLADAIEDLKKSHRLTCLFVTHDASEALAWADRIVILREGNIIQEGRPEEVYQYPINQYAAELTGLVNILSAENNAGQRVIRPNFIRIIKDESKACWTAVIVKIRFKGTHYEYYCRTEQGEDLLCYRSRRDREVGEKVFLTSSKKHSQLVARH</sequence>
<keyword evidence="1" id="KW-0813">Transport</keyword>
<reference evidence="5 6" key="1">
    <citation type="journal article" date="2014" name="Int. J. Syst. Evol. Microbiol.">
        <title>Complete genome sequence of Corynebacterium casei LMG S-19264T (=DSM 44701T), isolated from a smear-ripened cheese.</title>
        <authorList>
            <consortium name="US DOE Joint Genome Institute (JGI-PGF)"/>
            <person name="Walter F."/>
            <person name="Albersmeier A."/>
            <person name="Kalinowski J."/>
            <person name="Ruckert C."/>
        </authorList>
    </citation>
    <scope>NUCLEOTIDE SEQUENCE [LARGE SCALE GENOMIC DNA]</scope>
    <source>
        <strain evidence="5 6">KCTC 12866</strain>
    </source>
</reference>
<dbReference type="SUPFAM" id="SSF52540">
    <property type="entry name" value="P-loop containing nucleoside triphosphate hydrolases"/>
    <property type="match status" value="1"/>
</dbReference>
<dbReference type="GO" id="GO:0022857">
    <property type="term" value="F:transmembrane transporter activity"/>
    <property type="evidence" value="ECO:0007669"/>
    <property type="project" value="InterPro"/>
</dbReference>
<dbReference type="GO" id="GO:0043190">
    <property type="term" value="C:ATP-binding cassette (ABC) transporter complex"/>
    <property type="evidence" value="ECO:0007669"/>
    <property type="project" value="InterPro"/>
</dbReference>